<comment type="caution">
    <text evidence="1">The sequence shown here is derived from an EMBL/GenBank/DDBJ whole genome shotgun (WGS) entry which is preliminary data.</text>
</comment>
<accession>A0ABV5UR45</accession>
<organism evidence="1 2">
    <name type="scientific">Arthrobacter methylotrophus</name>
    <dbReference type="NCBI Taxonomy" id="121291"/>
    <lineage>
        <taxon>Bacteria</taxon>
        <taxon>Bacillati</taxon>
        <taxon>Actinomycetota</taxon>
        <taxon>Actinomycetes</taxon>
        <taxon>Micrococcales</taxon>
        <taxon>Micrococcaceae</taxon>
        <taxon>Arthrobacter</taxon>
    </lineage>
</organism>
<protein>
    <submittedName>
        <fullName evidence="1">Uncharacterized protein</fullName>
    </submittedName>
</protein>
<proteinExistence type="predicted"/>
<dbReference type="EMBL" id="JBHMBH010000019">
    <property type="protein sequence ID" value="MFB9713899.1"/>
    <property type="molecule type" value="Genomic_DNA"/>
</dbReference>
<dbReference type="Proteomes" id="UP001589536">
    <property type="component" value="Unassembled WGS sequence"/>
</dbReference>
<sequence>MTATARQPKGVPVGGQFAATTHAAPSIQLQMLKQAEETFAFTPGTRVMAGNEFGTIAEPGKDKNGNVTVTLDGGGSLYMKASRLVPWEAHLDTVMPAVDYDPDPETDMIDQTQADRTLRGSFVRMRNALESAGRTGDTYYHGIAFGEAEVAASLRDADSDPEMIGNVRNELLKLGLPIGADHEALSPAAIKQLTAAPLTALRARRLTGYFTVRAAEMQKHNGSIPQRDWGTAEWTKQGALLAYSLAAVRFAGGLPHSEDSYPEKRFTRLLAEGETNINTIIGETFDEGVW</sequence>
<evidence type="ECO:0000313" key="2">
    <source>
        <dbReference type="Proteomes" id="UP001589536"/>
    </source>
</evidence>
<evidence type="ECO:0000313" key="1">
    <source>
        <dbReference type="EMBL" id="MFB9713899.1"/>
    </source>
</evidence>
<gene>
    <name evidence="1" type="ORF">ACFFPI_06995</name>
</gene>
<reference evidence="1 2" key="1">
    <citation type="submission" date="2024-09" db="EMBL/GenBank/DDBJ databases">
        <authorList>
            <person name="Sun Q."/>
            <person name="Mori K."/>
        </authorList>
    </citation>
    <scope>NUCLEOTIDE SEQUENCE [LARGE SCALE GENOMIC DNA]</scope>
    <source>
        <strain evidence="1 2">JCM 13519</strain>
    </source>
</reference>
<name>A0ABV5UR45_9MICC</name>
<keyword evidence="2" id="KW-1185">Reference proteome</keyword>
<dbReference type="RefSeq" id="WP_345041919.1">
    <property type="nucleotide sequence ID" value="NZ_BAABED010000001.1"/>
</dbReference>